<protein>
    <submittedName>
        <fullName evidence="1">Uncharacterized protein</fullName>
    </submittedName>
</protein>
<proteinExistence type="predicted"/>
<accession>A0A6A4X7X4</accession>
<gene>
    <name evidence="1" type="ORF">FJT64_018549</name>
</gene>
<keyword evidence="2" id="KW-1185">Reference proteome</keyword>
<dbReference type="AlphaFoldDB" id="A0A6A4X7X4"/>
<reference evidence="1 2" key="1">
    <citation type="submission" date="2019-07" db="EMBL/GenBank/DDBJ databases">
        <title>Draft genome assembly of a fouling barnacle, Amphibalanus amphitrite (Darwin, 1854): The first reference genome for Thecostraca.</title>
        <authorList>
            <person name="Kim W."/>
        </authorList>
    </citation>
    <scope>NUCLEOTIDE SEQUENCE [LARGE SCALE GENOMIC DNA]</scope>
    <source>
        <strain evidence="1">SNU_AA5</strain>
        <tissue evidence="1">Soma without cirri and trophi</tissue>
    </source>
</reference>
<dbReference type="EMBL" id="VIIS01000309">
    <property type="protein sequence ID" value="KAF0310452.1"/>
    <property type="molecule type" value="Genomic_DNA"/>
</dbReference>
<name>A0A6A4X7X4_AMPAM</name>
<sequence length="529" mass="58441">MMMATARSAFSEAVIEKVKERIEEQPCVSVLADKVTVARRTVDITAVLMLMPDAEPDEIFQSFVVGAPIVKQHDGDGLAADIRDTLKRVGVVASEQVSAVAADGQYHHNDVPAKLARMLDGHSVFPAVWDHSHLMNLAESDVRKAAEMAWVQDVVDLMTAVSKRFSIGKGWEDLVACGEKRGQRPLRPKLWSETRFAAHAAQVITVFRRNLPLLCAALEERLDAEEAPRAAQLNEMKKELAQLKASQTKLVDLLERMRVALVAQFKKTPTVSELLDVSEKEELWPSLLQNRTTPPATEVAKVARYCSKLTERLQFRGRGQDKGGSQKGTSNGAIADSMDDIRCVADIQQVAVSNTPPQILARQVHEASMRLAGRKLVPLSSVPTARQIEAGIVLLRVHKARTSPELWKALVDKRGGDPEARNYGNLVTRLWLVNPPESVVESMASVIGEVFGEHRQLDHTNAAAELIVRWNGPALSNAGRLIRSVQQRLSANNTFRCTRRNVSITQAFEGTVISRHKRAPDAKACVWKV</sequence>
<dbReference type="OrthoDB" id="10072349at2759"/>
<dbReference type="Proteomes" id="UP000440578">
    <property type="component" value="Unassembled WGS sequence"/>
</dbReference>
<comment type="caution">
    <text evidence="1">The sequence shown here is derived from an EMBL/GenBank/DDBJ whole genome shotgun (WGS) entry which is preliminary data.</text>
</comment>
<organism evidence="1 2">
    <name type="scientific">Amphibalanus amphitrite</name>
    <name type="common">Striped barnacle</name>
    <name type="synonym">Balanus amphitrite</name>
    <dbReference type="NCBI Taxonomy" id="1232801"/>
    <lineage>
        <taxon>Eukaryota</taxon>
        <taxon>Metazoa</taxon>
        <taxon>Ecdysozoa</taxon>
        <taxon>Arthropoda</taxon>
        <taxon>Crustacea</taxon>
        <taxon>Multicrustacea</taxon>
        <taxon>Cirripedia</taxon>
        <taxon>Thoracica</taxon>
        <taxon>Thoracicalcarea</taxon>
        <taxon>Balanomorpha</taxon>
        <taxon>Balanoidea</taxon>
        <taxon>Balanidae</taxon>
        <taxon>Amphibalaninae</taxon>
        <taxon>Amphibalanus</taxon>
    </lineage>
</organism>
<evidence type="ECO:0000313" key="1">
    <source>
        <dbReference type="EMBL" id="KAF0310452.1"/>
    </source>
</evidence>
<evidence type="ECO:0000313" key="2">
    <source>
        <dbReference type="Proteomes" id="UP000440578"/>
    </source>
</evidence>